<reference evidence="2" key="1">
    <citation type="submission" date="2014-09" db="EMBL/GenBank/DDBJ databases">
        <authorList>
            <person name="Magalhaes I.L.F."/>
            <person name="Oliveira U."/>
            <person name="Santos F.R."/>
            <person name="Vidigal T.H.D.A."/>
            <person name="Brescovit A.D."/>
            <person name="Santos A.J."/>
        </authorList>
    </citation>
    <scope>NUCLEOTIDE SEQUENCE</scope>
    <source>
        <tissue evidence="2">Shoot tissue taken approximately 20 cm above the soil surface</tissue>
    </source>
</reference>
<dbReference type="EMBL" id="GBRH01181893">
    <property type="protein sequence ID" value="JAE16003.1"/>
    <property type="molecule type" value="Transcribed_RNA"/>
</dbReference>
<sequence length="54" mass="5518">MSGTTYGEQINIHLGDFTTSHTGTSSLLLPSSGYGNPSAITNSKSSHGSSSWTG</sequence>
<reference evidence="2" key="2">
    <citation type="journal article" date="2015" name="Data Brief">
        <title>Shoot transcriptome of the giant reed, Arundo donax.</title>
        <authorList>
            <person name="Barrero R.A."/>
            <person name="Guerrero F.D."/>
            <person name="Moolhuijzen P."/>
            <person name="Goolsby J.A."/>
            <person name="Tidwell J."/>
            <person name="Bellgard S.E."/>
            <person name="Bellgard M.I."/>
        </authorList>
    </citation>
    <scope>NUCLEOTIDE SEQUENCE</scope>
    <source>
        <tissue evidence="2">Shoot tissue taken approximately 20 cm above the soil surface</tissue>
    </source>
</reference>
<evidence type="ECO:0000256" key="1">
    <source>
        <dbReference type="SAM" id="MobiDB-lite"/>
    </source>
</evidence>
<organism evidence="2">
    <name type="scientific">Arundo donax</name>
    <name type="common">Giant reed</name>
    <name type="synonym">Donax arundinaceus</name>
    <dbReference type="NCBI Taxonomy" id="35708"/>
    <lineage>
        <taxon>Eukaryota</taxon>
        <taxon>Viridiplantae</taxon>
        <taxon>Streptophyta</taxon>
        <taxon>Embryophyta</taxon>
        <taxon>Tracheophyta</taxon>
        <taxon>Spermatophyta</taxon>
        <taxon>Magnoliopsida</taxon>
        <taxon>Liliopsida</taxon>
        <taxon>Poales</taxon>
        <taxon>Poaceae</taxon>
        <taxon>PACMAD clade</taxon>
        <taxon>Arundinoideae</taxon>
        <taxon>Arundineae</taxon>
        <taxon>Arundo</taxon>
    </lineage>
</organism>
<protein>
    <submittedName>
        <fullName evidence="2">Uncharacterized protein</fullName>
    </submittedName>
</protein>
<accession>A0A0A9G5S4</accession>
<dbReference type="AlphaFoldDB" id="A0A0A9G5S4"/>
<feature type="compositionally biased region" description="Low complexity" evidence="1">
    <location>
        <begin position="43"/>
        <end position="54"/>
    </location>
</feature>
<proteinExistence type="predicted"/>
<evidence type="ECO:0000313" key="2">
    <source>
        <dbReference type="EMBL" id="JAE16003.1"/>
    </source>
</evidence>
<name>A0A0A9G5S4_ARUDO</name>
<feature type="region of interest" description="Disordered" evidence="1">
    <location>
        <begin position="28"/>
        <end position="54"/>
    </location>
</feature>